<evidence type="ECO:0000256" key="3">
    <source>
        <dbReference type="SAM" id="MobiDB-lite"/>
    </source>
</evidence>
<keyword evidence="1 2" id="KW-1015">Disulfide bond</keyword>
<dbReference type="SUPFAM" id="SSF57535">
    <property type="entry name" value="Complement control module/SCR domain"/>
    <property type="match status" value="1"/>
</dbReference>
<dbReference type="InterPro" id="IPR035976">
    <property type="entry name" value="Sushi/SCR/CCP_sf"/>
</dbReference>
<feature type="disulfide bond" evidence="2">
    <location>
        <begin position="102"/>
        <end position="129"/>
    </location>
</feature>
<dbReference type="PROSITE" id="PS50923">
    <property type="entry name" value="SUSHI"/>
    <property type="match status" value="1"/>
</dbReference>
<dbReference type="Proteomes" id="UP000828390">
    <property type="component" value="Unassembled WGS sequence"/>
</dbReference>
<keyword evidence="8" id="KW-1185">Reference proteome</keyword>
<evidence type="ECO:0000313" key="8">
    <source>
        <dbReference type="Proteomes" id="UP000828390"/>
    </source>
</evidence>
<proteinExistence type="predicted"/>
<dbReference type="OrthoDB" id="6127264at2759"/>
<sequence length="250" mass="27431">MSTMLGIRVVILTILCSIGERCSVYATTTTTATTATPTTPPPTTKDSQTGSGQNSTTVIMTSVSVTTADHKLTCPEPKPIIGGAIISNGPYYANVTKVVFDCFSGYWMSGTSSVLCSPGGTWDLNLTQCVPINNQPYVHTELTIQNESQVLPYWLMIVLCVTFGLLCLLLLACVVALCMKMCGCWQLRCCKTRVLHSRMSWQQTPDEIIVEQPKVTPPMNSKKRKISAVKPDHVWMPHSHEVRNINTSTQ</sequence>
<dbReference type="InterPro" id="IPR000436">
    <property type="entry name" value="Sushi_SCR_CCP_dom"/>
</dbReference>
<feature type="domain" description="Sushi" evidence="6">
    <location>
        <begin position="72"/>
        <end position="131"/>
    </location>
</feature>
<feature type="transmembrane region" description="Helical" evidence="4">
    <location>
        <begin position="153"/>
        <end position="178"/>
    </location>
</feature>
<comment type="caution">
    <text evidence="2">Lacks conserved residue(s) required for the propagation of feature annotation.</text>
</comment>
<keyword evidence="4" id="KW-0812">Transmembrane</keyword>
<comment type="caution">
    <text evidence="7">The sequence shown here is derived from an EMBL/GenBank/DDBJ whole genome shotgun (WGS) entry which is preliminary data.</text>
</comment>
<feature type="region of interest" description="Disordered" evidence="3">
    <location>
        <begin position="32"/>
        <end position="54"/>
    </location>
</feature>
<dbReference type="SMART" id="SM00032">
    <property type="entry name" value="CCP"/>
    <property type="match status" value="1"/>
</dbReference>
<evidence type="ECO:0000256" key="5">
    <source>
        <dbReference type="SAM" id="SignalP"/>
    </source>
</evidence>
<feature type="chain" id="PRO_5038426207" description="Sushi domain-containing protein" evidence="5">
    <location>
        <begin position="27"/>
        <end position="250"/>
    </location>
</feature>
<evidence type="ECO:0000256" key="4">
    <source>
        <dbReference type="SAM" id="Phobius"/>
    </source>
</evidence>
<dbReference type="AlphaFoldDB" id="A0A9D4JUM6"/>
<evidence type="ECO:0000259" key="6">
    <source>
        <dbReference type="PROSITE" id="PS50923"/>
    </source>
</evidence>
<dbReference type="Gene3D" id="2.10.70.10">
    <property type="entry name" value="Complement Module, domain 1"/>
    <property type="match status" value="1"/>
</dbReference>
<evidence type="ECO:0000313" key="7">
    <source>
        <dbReference type="EMBL" id="KAH3820852.1"/>
    </source>
</evidence>
<reference evidence="7" key="1">
    <citation type="journal article" date="2019" name="bioRxiv">
        <title>The Genome of the Zebra Mussel, Dreissena polymorpha: A Resource for Invasive Species Research.</title>
        <authorList>
            <person name="McCartney M.A."/>
            <person name="Auch B."/>
            <person name="Kono T."/>
            <person name="Mallez S."/>
            <person name="Zhang Y."/>
            <person name="Obille A."/>
            <person name="Becker A."/>
            <person name="Abrahante J.E."/>
            <person name="Garbe J."/>
            <person name="Badalamenti J.P."/>
            <person name="Herman A."/>
            <person name="Mangelson H."/>
            <person name="Liachko I."/>
            <person name="Sullivan S."/>
            <person name="Sone E.D."/>
            <person name="Koren S."/>
            <person name="Silverstein K.A.T."/>
            <person name="Beckman K.B."/>
            <person name="Gohl D.M."/>
        </authorList>
    </citation>
    <scope>NUCLEOTIDE SEQUENCE</scope>
    <source>
        <strain evidence="7">Duluth1</strain>
        <tissue evidence="7">Whole animal</tissue>
    </source>
</reference>
<protein>
    <recommendedName>
        <fullName evidence="6">Sushi domain-containing protein</fullName>
    </recommendedName>
</protein>
<keyword evidence="5" id="KW-0732">Signal</keyword>
<accession>A0A9D4JUM6</accession>
<keyword evidence="4" id="KW-0472">Membrane</keyword>
<feature type="signal peptide" evidence="5">
    <location>
        <begin position="1"/>
        <end position="26"/>
    </location>
</feature>
<evidence type="ECO:0000256" key="1">
    <source>
        <dbReference type="ARBA" id="ARBA00023157"/>
    </source>
</evidence>
<gene>
    <name evidence="7" type="ORF">DPMN_122601</name>
</gene>
<organism evidence="7 8">
    <name type="scientific">Dreissena polymorpha</name>
    <name type="common">Zebra mussel</name>
    <name type="synonym">Mytilus polymorpha</name>
    <dbReference type="NCBI Taxonomy" id="45954"/>
    <lineage>
        <taxon>Eukaryota</taxon>
        <taxon>Metazoa</taxon>
        <taxon>Spiralia</taxon>
        <taxon>Lophotrochozoa</taxon>
        <taxon>Mollusca</taxon>
        <taxon>Bivalvia</taxon>
        <taxon>Autobranchia</taxon>
        <taxon>Heteroconchia</taxon>
        <taxon>Euheterodonta</taxon>
        <taxon>Imparidentia</taxon>
        <taxon>Neoheterodontei</taxon>
        <taxon>Myida</taxon>
        <taxon>Dreissenoidea</taxon>
        <taxon>Dreissenidae</taxon>
        <taxon>Dreissena</taxon>
    </lineage>
</organism>
<keyword evidence="2" id="KW-0768">Sushi</keyword>
<dbReference type="Pfam" id="PF00084">
    <property type="entry name" value="Sushi"/>
    <property type="match status" value="1"/>
</dbReference>
<dbReference type="EMBL" id="JAIWYP010000005">
    <property type="protein sequence ID" value="KAH3820852.1"/>
    <property type="molecule type" value="Genomic_DNA"/>
</dbReference>
<feature type="compositionally biased region" description="Polar residues" evidence="3">
    <location>
        <begin position="45"/>
        <end position="54"/>
    </location>
</feature>
<dbReference type="CDD" id="cd00033">
    <property type="entry name" value="CCP"/>
    <property type="match status" value="1"/>
</dbReference>
<name>A0A9D4JUM6_DREPO</name>
<evidence type="ECO:0000256" key="2">
    <source>
        <dbReference type="PROSITE-ProRule" id="PRU00302"/>
    </source>
</evidence>
<reference evidence="7" key="2">
    <citation type="submission" date="2020-11" db="EMBL/GenBank/DDBJ databases">
        <authorList>
            <person name="McCartney M.A."/>
            <person name="Auch B."/>
            <person name="Kono T."/>
            <person name="Mallez S."/>
            <person name="Becker A."/>
            <person name="Gohl D.M."/>
            <person name="Silverstein K.A.T."/>
            <person name="Koren S."/>
            <person name="Bechman K.B."/>
            <person name="Herman A."/>
            <person name="Abrahante J.E."/>
            <person name="Garbe J."/>
        </authorList>
    </citation>
    <scope>NUCLEOTIDE SEQUENCE</scope>
    <source>
        <strain evidence="7">Duluth1</strain>
        <tissue evidence="7">Whole animal</tissue>
    </source>
</reference>
<keyword evidence="4" id="KW-1133">Transmembrane helix</keyword>